<comment type="caution">
    <text evidence="1">The sequence shown here is derived from an EMBL/GenBank/DDBJ whole genome shotgun (WGS) entry which is preliminary data.</text>
</comment>
<sequence>MVVALAMVERPVVATGRVAAVVGGVGSTDLAAVAGYTPNHSVTDSAAVGGDLAANGEIVAPKSDASDQKCLEIIQKIIEDDMVEKLKVEQCKFYLRKHGLRLTSKKRYPHSSH</sequence>
<dbReference type="STRING" id="59895.A0A124SHX2"/>
<dbReference type="AlphaFoldDB" id="A0A124SHX2"/>
<evidence type="ECO:0000313" key="1">
    <source>
        <dbReference type="EMBL" id="KVI10863.1"/>
    </source>
</evidence>
<dbReference type="PANTHER" id="PTHR35323:SF5">
    <property type="entry name" value="ZINC FINGER CCCH DOMAIN-CONTAINING PROTEIN 62"/>
    <property type="match status" value="1"/>
</dbReference>
<protein>
    <submittedName>
        <fullName evidence="1">Uncharacterized protein</fullName>
    </submittedName>
</protein>
<dbReference type="Proteomes" id="UP000243975">
    <property type="component" value="Unassembled WGS sequence"/>
</dbReference>
<dbReference type="PANTHER" id="PTHR35323">
    <property type="entry name" value="SAP DOMAIN-CONTAINING PROTEIN"/>
    <property type="match status" value="1"/>
</dbReference>
<accession>A0A124SHX2</accession>
<reference evidence="1 2" key="1">
    <citation type="journal article" date="2016" name="Sci. Rep.">
        <title>The genome sequence of the outbreeding globe artichoke constructed de novo incorporating a phase-aware low-pass sequencing strategy of F1 progeny.</title>
        <authorList>
            <person name="Scaglione D."/>
            <person name="Reyes-Chin-Wo S."/>
            <person name="Acquadro A."/>
            <person name="Froenicke L."/>
            <person name="Portis E."/>
            <person name="Beitel C."/>
            <person name="Tirone M."/>
            <person name="Mauro R."/>
            <person name="Lo Monaco A."/>
            <person name="Mauromicale G."/>
            <person name="Faccioli P."/>
            <person name="Cattivelli L."/>
            <person name="Rieseberg L."/>
            <person name="Michelmore R."/>
            <person name="Lanteri S."/>
        </authorList>
    </citation>
    <scope>NUCLEOTIDE SEQUENCE [LARGE SCALE GENOMIC DNA]</scope>
    <source>
        <strain evidence="1">2C</strain>
    </source>
</reference>
<organism evidence="1 2">
    <name type="scientific">Cynara cardunculus var. scolymus</name>
    <name type="common">Globe artichoke</name>
    <name type="synonym">Cynara scolymus</name>
    <dbReference type="NCBI Taxonomy" id="59895"/>
    <lineage>
        <taxon>Eukaryota</taxon>
        <taxon>Viridiplantae</taxon>
        <taxon>Streptophyta</taxon>
        <taxon>Embryophyta</taxon>
        <taxon>Tracheophyta</taxon>
        <taxon>Spermatophyta</taxon>
        <taxon>Magnoliopsida</taxon>
        <taxon>eudicotyledons</taxon>
        <taxon>Gunneridae</taxon>
        <taxon>Pentapetalae</taxon>
        <taxon>asterids</taxon>
        <taxon>campanulids</taxon>
        <taxon>Asterales</taxon>
        <taxon>Asteraceae</taxon>
        <taxon>Carduoideae</taxon>
        <taxon>Cardueae</taxon>
        <taxon>Carduinae</taxon>
        <taxon>Cynara</taxon>
    </lineage>
</organism>
<dbReference type="Gramene" id="KVI10863">
    <property type="protein sequence ID" value="KVI10863"/>
    <property type="gene ID" value="Ccrd_010745"/>
</dbReference>
<name>A0A124SHX2_CYNCS</name>
<keyword evidence="2" id="KW-1185">Reference proteome</keyword>
<proteinExistence type="predicted"/>
<evidence type="ECO:0000313" key="2">
    <source>
        <dbReference type="Proteomes" id="UP000243975"/>
    </source>
</evidence>
<dbReference type="EMBL" id="LEKV01000988">
    <property type="protein sequence ID" value="KVI10863.1"/>
    <property type="molecule type" value="Genomic_DNA"/>
</dbReference>
<gene>
    <name evidence="1" type="ORF">Ccrd_010745</name>
</gene>